<dbReference type="GO" id="GO:0006631">
    <property type="term" value="P:fatty acid metabolic process"/>
    <property type="evidence" value="ECO:0007669"/>
    <property type="project" value="TreeGrafter"/>
</dbReference>
<dbReference type="GO" id="GO:0016706">
    <property type="term" value="F:2-oxoglutarate-dependent dioxygenase activity"/>
    <property type="evidence" value="ECO:0007669"/>
    <property type="project" value="TreeGrafter"/>
</dbReference>
<name>A0A8H3GYT7_9AGAM</name>
<protein>
    <recommendedName>
        <fullName evidence="1">Alpha-ketoglutarate-dependent dioxygenase AlkB-like domain-containing protein</fullName>
    </recommendedName>
</protein>
<dbReference type="GO" id="GO:0006974">
    <property type="term" value="P:DNA damage response"/>
    <property type="evidence" value="ECO:0007669"/>
    <property type="project" value="InterPro"/>
</dbReference>
<comment type="caution">
    <text evidence="2">The sequence shown here is derived from an EMBL/GenBank/DDBJ whole genome shotgun (WGS) entry which is preliminary data.</text>
</comment>
<evidence type="ECO:0000259" key="1">
    <source>
        <dbReference type="Pfam" id="PF13532"/>
    </source>
</evidence>
<dbReference type="PANTHER" id="PTHR21052">
    <property type="entry name" value="SPERMATOGENESIS ASSOCIATED 11-RELATED"/>
    <property type="match status" value="1"/>
</dbReference>
<dbReference type="PANTHER" id="PTHR21052:SF0">
    <property type="entry name" value="ALPHA-KETOGLUTARATE-DEPENDENT DIOXYGENASE ALKB HOMOLOG 7, MITOCHONDRIAL"/>
    <property type="match status" value="1"/>
</dbReference>
<gene>
    <name evidence="2" type="ORF">RDB_LOCUS132407</name>
</gene>
<dbReference type="GO" id="GO:0005759">
    <property type="term" value="C:mitochondrial matrix"/>
    <property type="evidence" value="ECO:0007669"/>
    <property type="project" value="TreeGrafter"/>
</dbReference>
<dbReference type="Pfam" id="PF13532">
    <property type="entry name" value="2OG-FeII_Oxy_2"/>
    <property type="match status" value="1"/>
</dbReference>
<sequence>MHVNSLSSTALRYLRRGISSNITSDVHAFKSQSLNLVARNRLEGVEDLSSVFNLSRLTPPILGTLAGLPSNSFVIYPYFLSTEEQEILLKASLAKLGGRRRQRRHASEEVASELPGHSGHAWGELFGTDKDYTFEEGHFDGVIRDYREVTVSAWPQSSPLGLSRVLLRLYELVDFENTLPDPGLITPPNIQTHVLHLASTGAILPHVDNIEASGSVIAGVSLGNTRVLRLTQSTTDSIEASFDVLLESGSVYIQRDNIRYKWKHEIPNVTDFRDRRIGGGQRISVMLRDKHRSPVTKQN</sequence>
<dbReference type="Gene3D" id="2.60.120.590">
    <property type="entry name" value="Alpha-ketoglutarate-dependent dioxygenase AlkB-like"/>
    <property type="match status" value="1"/>
</dbReference>
<dbReference type="AlphaFoldDB" id="A0A8H3GYT7"/>
<dbReference type="EMBL" id="CAJMWR010004048">
    <property type="protein sequence ID" value="CAE6480758.1"/>
    <property type="molecule type" value="Genomic_DNA"/>
</dbReference>
<dbReference type="InterPro" id="IPR032870">
    <property type="entry name" value="ALKBH7-like"/>
</dbReference>
<organism evidence="2 3">
    <name type="scientific">Rhizoctonia solani</name>
    <dbReference type="NCBI Taxonomy" id="456999"/>
    <lineage>
        <taxon>Eukaryota</taxon>
        <taxon>Fungi</taxon>
        <taxon>Dikarya</taxon>
        <taxon>Basidiomycota</taxon>
        <taxon>Agaricomycotina</taxon>
        <taxon>Agaricomycetes</taxon>
        <taxon>Cantharellales</taxon>
        <taxon>Ceratobasidiaceae</taxon>
        <taxon>Rhizoctonia</taxon>
    </lineage>
</organism>
<dbReference type="SUPFAM" id="SSF51197">
    <property type="entry name" value="Clavaminate synthase-like"/>
    <property type="match status" value="1"/>
</dbReference>
<feature type="domain" description="Alpha-ketoglutarate-dependent dioxygenase AlkB-like" evidence="1">
    <location>
        <begin position="73"/>
        <end position="288"/>
    </location>
</feature>
<dbReference type="InterPro" id="IPR037151">
    <property type="entry name" value="AlkB-like_sf"/>
</dbReference>
<accession>A0A8H3GYT7</accession>
<reference evidence="2" key="1">
    <citation type="submission" date="2021-01" db="EMBL/GenBank/DDBJ databases">
        <authorList>
            <person name="Kaushik A."/>
        </authorList>
    </citation>
    <scope>NUCLEOTIDE SEQUENCE</scope>
    <source>
        <strain evidence="2">AG1-1A</strain>
    </source>
</reference>
<dbReference type="Proteomes" id="UP000663840">
    <property type="component" value="Unassembled WGS sequence"/>
</dbReference>
<proteinExistence type="predicted"/>
<evidence type="ECO:0000313" key="3">
    <source>
        <dbReference type="Proteomes" id="UP000663840"/>
    </source>
</evidence>
<dbReference type="InterPro" id="IPR027450">
    <property type="entry name" value="AlkB-like"/>
</dbReference>
<evidence type="ECO:0000313" key="2">
    <source>
        <dbReference type="EMBL" id="CAE6480758.1"/>
    </source>
</evidence>